<dbReference type="Gramene" id="EOX93903">
    <property type="protein sequence ID" value="EOX93903"/>
    <property type="gene ID" value="TCM_002903"/>
</dbReference>
<dbReference type="STRING" id="3641.A0A061DV62"/>
<dbReference type="Proteomes" id="UP000026915">
    <property type="component" value="Chromosome 1"/>
</dbReference>
<dbReference type="HOGENOM" id="CLU_981449_0_0_1"/>
<dbReference type="PANTHER" id="PTHR34553:SF8">
    <property type="match status" value="1"/>
</dbReference>
<evidence type="ECO:0000313" key="2">
    <source>
        <dbReference type="Proteomes" id="UP000026915"/>
    </source>
</evidence>
<dbReference type="eggNOG" id="ENOG502SRWD">
    <property type="taxonomic scope" value="Eukaryota"/>
</dbReference>
<accession>A0A061DV62</accession>
<name>A0A061DV62_THECC</name>
<proteinExistence type="predicted"/>
<dbReference type="EMBL" id="CM001879">
    <property type="protein sequence ID" value="EOX93903.1"/>
    <property type="molecule type" value="Genomic_DNA"/>
</dbReference>
<dbReference type="InParanoid" id="A0A061DV62"/>
<organism evidence="1 2">
    <name type="scientific">Theobroma cacao</name>
    <name type="common">Cacao</name>
    <name type="synonym">Cocoa</name>
    <dbReference type="NCBI Taxonomy" id="3641"/>
    <lineage>
        <taxon>Eukaryota</taxon>
        <taxon>Viridiplantae</taxon>
        <taxon>Streptophyta</taxon>
        <taxon>Embryophyta</taxon>
        <taxon>Tracheophyta</taxon>
        <taxon>Spermatophyta</taxon>
        <taxon>Magnoliopsida</taxon>
        <taxon>eudicotyledons</taxon>
        <taxon>Gunneridae</taxon>
        <taxon>Pentapetalae</taxon>
        <taxon>rosids</taxon>
        <taxon>malvids</taxon>
        <taxon>Malvales</taxon>
        <taxon>Malvaceae</taxon>
        <taxon>Byttnerioideae</taxon>
        <taxon>Theobroma</taxon>
    </lineage>
</organism>
<keyword evidence="2" id="KW-1185">Reference proteome</keyword>
<protein>
    <submittedName>
        <fullName evidence="1">Uncharacterized protein</fullName>
    </submittedName>
</protein>
<sequence length="284" mass="32330">MQLISPFDCCRNIESKLSRAFLFFAPIGHEFLILVDNQSWRMNKHSRSAQIKESMSTRYRMSPFKNSRTLLRSPSLRSRSSRSGKSSHWWFPTVSMATLKDSCPFSVVNLYETLHGFIVFEVAWEDVRGINYSNVLQNDASLALQGKSMRKWEFNDIDQALRSISSWFLGTPTETLTLQRNLILVQEKVPSHSPQGITISSGGLLFDDSSQVFQPLRNIVRGLVAFFTSCNQHRLSIPNHLREILGHPLRLAPHSGSFQQASDQVECNRKDVNIGPGEVDLKKM</sequence>
<reference evidence="1 2" key="1">
    <citation type="journal article" date="2013" name="Genome Biol.">
        <title>The genome sequence of the most widely cultivated cacao type and its use to identify candidate genes regulating pod color.</title>
        <authorList>
            <person name="Motamayor J.C."/>
            <person name="Mockaitis K."/>
            <person name="Schmutz J."/>
            <person name="Haiminen N."/>
            <person name="Iii D.L."/>
            <person name="Cornejo O."/>
            <person name="Findley S.D."/>
            <person name="Zheng P."/>
            <person name="Utro F."/>
            <person name="Royaert S."/>
            <person name="Saski C."/>
            <person name="Jenkins J."/>
            <person name="Podicheti R."/>
            <person name="Zhao M."/>
            <person name="Scheffler B.E."/>
            <person name="Stack J.C."/>
            <person name="Feltus F.A."/>
            <person name="Mustiga G.M."/>
            <person name="Amores F."/>
            <person name="Phillips W."/>
            <person name="Marelli J.P."/>
            <person name="May G.D."/>
            <person name="Shapiro H."/>
            <person name="Ma J."/>
            <person name="Bustamante C.D."/>
            <person name="Schnell R.J."/>
            <person name="Main D."/>
            <person name="Gilbert D."/>
            <person name="Parida L."/>
            <person name="Kuhn D.N."/>
        </authorList>
    </citation>
    <scope>NUCLEOTIDE SEQUENCE [LARGE SCALE GENOMIC DNA]</scope>
    <source>
        <strain evidence="2">cv. Matina 1-6</strain>
    </source>
</reference>
<gene>
    <name evidence="1" type="ORF">TCM_002903</name>
</gene>
<dbReference type="PANTHER" id="PTHR34553">
    <property type="entry name" value="OS05G0597400 PROTEIN"/>
    <property type="match status" value="1"/>
</dbReference>
<dbReference type="AlphaFoldDB" id="A0A061DV62"/>
<evidence type="ECO:0000313" key="1">
    <source>
        <dbReference type="EMBL" id="EOX93903.1"/>
    </source>
</evidence>